<dbReference type="InterPro" id="IPR053056">
    <property type="entry name" value="Lipid_Metab_Assoc_Protein"/>
</dbReference>
<reference evidence="3" key="1">
    <citation type="submission" date="2016-05" db="EMBL/GenBank/DDBJ databases">
        <title>Comparative genomics of biotechnologically important yeasts.</title>
        <authorList>
            <consortium name="DOE Joint Genome Institute"/>
            <person name="Riley R."/>
            <person name="Haridas S."/>
            <person name="Wolfe K.H."/>
            <person name="Lopes M.R."/>
            <person name="Hittinger C.T."/>
            <person name="Goker M."/>
            <person name="Salamov A."/>
            <person name="Wisecaver J."/>
            <person name="Long T.M."/>
            <person name="Aerts A.L."/>
            <person name="Barry K."/>
            <person name="Choi C."/>
            <person name="Clum A."/>
            <person name="Coughlan A.Y."/>
            <person name="Deshpande S."/>
            <person name="Douglass A.P."/>
            <person name="Hanson S.J."/>
            <person name="Klenk H.-P."/>
            <person name="Labutti K."/>
            <person name="Lapidus A."/>
            <person name="Lindquist E."/>
            <person name="Lipzen A."/>
            <person name="Meier-Kolthoff J.P."/>
            <person name="Ohm R.A."/>
            <person name="Otillar R.P."/>
            <person name="Pangilinan J."/>
            <person name="Peng Y."/>
            <person name="Rokas A."/>
            <person name="Rosa C.A."/>
            <person name="Scheuner C."/>
            <person name="Sibirny A.A."/>
            <person name="Slot J.C."/>
            <person name="Stielow J.B."/>
            <person name="Sun H."/>
            <person name="Kurtzman C.P."/>
            <person name="Blackwell M."/>
            <person name="Grigoriev I.V."/>
            <person name="Jeffries T.W."/>
        </authorList>
    </citation>
    <scope>NUCLEOTIDE SEQUENCE [LARGE SCALE GENOMIC DNA]</scope>
    <source>
        <strain evidence="3">NRRL Y-12698</strain>
    </source>
</reference>
<dbReference type="InterPro" id="IPR028115">
    <property type="entry name" value="DUF4484"/>
</dbReference>
<keyword evidence="3" id="KW-1185">Reference proteome</keyword>
<feature type="domain" description="DUF4484" evidence="1">
    <location>
        <begin position="445"/>
        <end position="595"/>
    </location>
</feature>
<dbReference type="RefSeq" id="XP_018983607.1">
    <property type="nucleotide sequence ID" value="XM_019131955.1"/>
</dbReference>
<dbReference type="PANTHER" id="PTHR28153:SF1">
    <property type="entry name" value="DUF4484 DOMAIN-CONTAINING PROTEIN"/>
    <property type="match status" value="1"/>
</dbReference>
<organism evidence="2 3">
    <name type="scientific">Babjeviella inositovora NRRL Y-12698</name>
    <dbReference type="NCBI Taxonomy" id="984486"/>
    <lineage>
        <taxon>Eukaryota</taxon>
        <taxon>Fungi</taxon>
        <taxon>Dikarya</taxon>
        <taxon>Ascomycota</taxon>
        <taxon>Saccharomycotina</taxon>
        <taxon>Pichiomycetes</taxon>
        <taxon>Serinales incertae sedis</taxon>
        <taxon>Babjeviella</taxon>
    </lineage>
</organism>
<dbReference type="OrthoDB" id="2152680at2759"/>
<evidence type="ECO:0000313" key="2">
    <source>
        <dbReference type="EMBL" id="ODQ78279.1"/>
    </source>
</evidence>
<evidence type="ECO:0000259" key="1">
    <source>
        <dbReference type="Pfam" id="PF14831"/>
    </source>
</evidence>
<dbReference type="GeneID" id="30149808"/>
<dbReference type="GO" id="GO:0005811">
    <property type="term" value="C:lipid droplet"/>
    <property type="evidence" value="ECO:0007669"/>
    <property type="project" value="TreeGrafter"/>
</dbReference>
<gene>
    <name evidence="2" type="ORF">BABINDRAFT_40103</name>
</gene>
<dbReference type="EMBL" id="KV454436">
    <property type="protein sequence ID" value="ODQ78279.1"/>
    <property type="molecule type" value="Genomic_DNA"/>
</dbReference>
<dbReference type="Pfam" id="PF09804">
    <property type="entry name" value="DENND11"/>
    <property type="match status" value="1"/>
</dbReference>
<protein>
    <recommendedName>
        <fullName evidence="1">DUF4484 domain-containing protein</fullName>
    </recommendedName>
</protein>
<dbReference type="AlphaFoldDB" id="A0A1E3QKQ0"/>
<dbReference type="Pfam" id="PF14831">
    <property type="entry name" value="DUF4484"/>
    <property type="match status" value="1"/>
</dbReference>
<accession>A0A1E3QKQ0</accession>
<evidence type="ECO:0000313" key="3">
    <source>
        <dbReference type="Proteomes" id="UP000094336"/>
    </source>
</evidence>
<name>A0A1E3QKQ0_9ASCO</name>
<dbReference type="Proteomes" id="UP000094336">
    <property type="component" value="Unassembled WGS sequence"/>
</dbReference>
<proteinExistence type="predicted"/>
<dbReference type="PANTHER" id="PTHR28153">
    <property type="entry name" value="PROTEIN, PUTATIVE-RELATED"/>
    <property type="match status" value="1"/>
</dbReference>
<dbReference type="InterPro" id="IPR018626">
    <property type="entry name" value="LCHN/Anr2"/>
</dbReference>
<sequence length="602" mass="67933">MPSSSLQFTHQNQAYSGGEVSVSKNPIVAMFLVKFDVHTGYSLEWFEKIDVKGPEQYSLDNIEFKALPSGLHTKGSDVIYFVHSKPGQESKIDGVDILYGVSVYSHNIHDAIHSREDVKMYSLGVLVDPGLNNMLSNNSSLPSNVFSDHYLSAWKPTNYTLGFDYISKLGFWLAKFMEGKGEALLDYSAFHEFYESHRVDIDKKSKAKRRSSFHSATNPFLELLSEHDGPRKEHMISSLVPLIQGLGPSIFTVWKYALLRKRILLYSPATSIEENCDFSYCLSILSTVPKEVLPVLKNSGCRSDLLDFLRYYQPLYNIGINDIDHIESIDLVFKSDDGRAKRQGFVATTTDEIILYKSQLYDISVTLGSSGHSDHQSIISSAVVSPELPKATQRDLRKLKVLYDHYDLSISHACAQTACREDDTDNYDEDESYESLQRWWAKVSEPVTWSEFAWSGFLWWASAGEANIVANEMDREYLSTLDHSTSVSNRSNPLGGPLSSGLVDSLNIVGYFQNMTIRIFSIITELVMNELSGDEPGYQDDEDETLPPSSAPDIALYIESNDIYEMGLDPYSIGDHEFILELVMLYWSREVKFGGRICNVLC</sequence>